<dbReference type="PANTHER" id="PTHR43794:SF11">
    <property type="entry name" value="AMIDOHYDROLASE-RELATED DOMAIN-CONTAINING PROTEIN"/>
    <property type="match status" value="1"/>
</dbReference>
<dbReference type="InterPro" id="IPR011059">
    <property type="entry name" value="Metal-dep_hydrolase_composite"/>
</dbReference>
<name>A0ABY5RPJ8_9HYPH</name>
<evidence type="ECO:0000256" key="2">
    <source>
        <dbReference type="ARBA" id="ARBA00022801"/>
    </source>
</evidence>
<dbReference type="PANTHER" id="PTHR43794">
    <property type="entry name" value="AMINOHYDROLASE SSNA-RELATED"/>
    <property type="match status" value="1"/>
</dbReference>
<gene>
    <name evidence="4" type="ORF">HPT29_016710</name>
</gene>
<dbReference type="Gene3D" id="2.30.40.10">
    <property type="entry name" value="Urease, subunit C, domain 1"/>
    <property type="match status" value="1"/>
</dbReference>
<keyword evidence="2" id="KW-0378">Hydrolase</keyword>
<dbReference type="EMBL" id="CP102845">
    <property type="protein sequence ID" value="UVF18147.1"/>
    <property type="molecule type" value="Genomic_DNA"/>
</dbReference>
<evidence type="ECO:0000313" key="4">
    <source>
        <dbReference type="EMBL" id="UVF18147.1"/>
    </source>
</evidence>
<protein>
    <submittedName>
        <fullName evidence="4">Amidohydrolase family protein</fullName>
    </submittedName>
</protein>
<organism evidence="4 5">
    <name type="scientific">Microvirga terrae</name>
    <dbReference type="NCBI Taxonomy" id="2740529"/>
    <lineage>
        <taxon>Bacteria</taxon>
        <taxon>Pseudomonadati</taxon>
        <taxon>Pseudomonadota</taxon>
        <taxon>Alphaproteobacteria</taxon>
        <taxon>Hyphomicrobiales</taxon>
        <taxon>Methylobacteriaceae</taxon>
        <taxon>Microvirga</taxon>
    </lineage>
</organism>
<reference evidence="4" key="1">
    <citation type="submission" date="2022-08" db="EMBL/GenBank/DDBJ databases">
        <title>Microvirga terrae sp. nov., isolated from soil.</title>
        <authorList>
            <person name="Kim K.H."/>
            <person name="Seo Y.L."/>
            <person name="Kim J.M."/>
            <person name="Lee J.K."/>
            <person name="Han D.M."/>
            <person name="Jeon C.O."/>
        </authorList>
    </citation>
    <scope>NUCLEOTIDE SEQUENCE</scope>
    <source>
        <strain evidence="4">R24</strain>
    </source>
</reference>
<comment type="similarity">
    <text evidence="1">Belongs to the metallo-dependent hydrolases superfamily. ATZ/TRZ family.</text>
</comment>
<keyword evidence="5" id="KW-1185">Reference proteome</keyword>
<dbReference type="Gene3D" id="3.20.20.140">
    <property type="entry name" value="Metal-dependent hydrolases"/>
    <property type="match status" value="1"/>
</dbReference>
<evidence type="ECO:0000313" key="5">
    <source>
        <dbReference type="Proteomes" id="UP001017257"/>
    </source>
</evidence>
<accession>A0ABY5RPJ8</accession>
<dbReference type="SUPFAM" id="SSF51338">
    <property type="entry name" value="Composite domain of metallo-dependent hydrolases"/>
    <property type="match status" value="1"/>
</dbReference>
<dbReference type="SUPFAM" id="SSF51556">
    <property type="entry name" value="Metallo-dependent hydrolases"/>
    <property type="match status" value="1"/>
</dbReference>
<dbReference type="InterPro" id="IPR050287">
    <property type="entry name" value="MTA/SAH_deaminase"/>
</dbReference>
<evidence type="ECO:0000259" key="3">
    <source>
        <dbReference type="Pfam" id="PF01979"/>
    </source>
</evidence>
<dbReference type="Proteomes" id="UP001017257">
    <property type="component" value="Chromosome"/>
</dbReference>
<dbReference type="Pfam" id="PF01979">
    <property type="entry name" value="Amidohydro_1"/>
    <property type="match status" value="1"/>
</dbReference>
<feature type="domain" description="Amidohydrolase-related" evidence="3">
    <location>
        <begin position="60"/>
        <end position="429"/>
    </location>
</feature>
<dbReference type="InterPro" id="IPR032466">
    <property type="entry name" value="Metal_Hydrolase"/>
</dbReference>
<proteinExistence type="inferred from homology"/>
<sequence length="480" mass="52255">MTDTIKVVRQAAWVVAWDEEASCHVYRQDADVAFSRSGIVYIGPAYSGPADEEIAGESLMVMPGLVNVHCHSGDEPIAKGLFEDVGTAALWGNALYEYSALIDSDADAKAACQTVMLGDLMRSGVTTHLDIASPHPKWLSLAAGSGLRAYLAPGFREAQWRMAGSHRLDFDWNKGRGRERYADALAFVEEARAHPSGRIDGVVAPSQIETCSEELLQMAVGEARSRGLRITIHAAQTMAEHEELLRRTGETAPKMLERLGILGSDLILGHCIFLDHHSWTRQRSRDDLARLAESGTSVAHCPVTFARSGMTLESLGTYRRAGVNVGLGTDSYPFNMLEEMREALICSRVAGRSVFDLDTGGLFSAATTGGARALGRDDIGRLATGAKADLSLVDLSHPAMQPVYDPLRNLIHCAAERAIRDVYVDGQAVVKDRCIVHLDYDGAVRELRDAQKRACRQAERDDPQGRSLSVLAPYSLPLAR</sequence>
<dbReference type="RefSeq" id="WP_173949253.1">
    <property type="nucleotide sequence ID" value="NZ_CP102845.1"/>
</dbReference>
<evidence type="ECO:0000256" key="1">
    <source>
        <dbReference type="ARBA" id="ARBA00006745"/>
    </source>
</evidence>
<dbReference type="InterPro" id="IPR006680">
    <property type="entry name" value="Amidohydro-rel"/>
</dbReference>